<evidence type="ECO:0000256" key="2">
    <source>
        <dbReference type="ARBA" id="ARBA00022676"/>
    </source>
</evidence>
<organism evidence="7 8">
    <name type="scientific">Brachybacterium huguangmaarense</name>
    <dbReference type="NCBI Taxonomy" id="1652028"/>
    <lineage>
        <taxon>Bacteria</taxon>
        <taxon>Bacillati</taxon>
        <taxon>Actinomycetota</taxon>
        <taxon>Actinomycetes</taxon>
        <taxon>Micrococcales</taxon>
        <taxon>Dermabacteraceae</taxon>
        <taxon>Brachybacterium</taxon>
    </lineage>
</organism>
<accession>A0ABY6G0L1</accession>
<keyword evidence="8" id="KW-1185">Reference proteome</keyword>
<dbReference type="Proteomes" id="UP001164305">
    <property type="component" value="Chromosome"/>
</dbReference>
<keyword evidence="5" id="KW-0812">Transmembrane</keyword>
<proteinExistence type="inferred from homology"/>
<evidence type="ECO:0000256" key="4">
    <source>
        <dbReference type="SAM" id="MobiDB-lite"/>
    </source>
</evidence>
<sequence>MSQVLETSPLVTTEPEGVLAPGAGHAATHRGDFAEMDKYAPRFVPVQRQHARIGCVIPAYNEEGSIGQVLGSLLEQTHVPDEIHVVVNNSSDDTFWVAREFAGRHERWYRDELMVSEVYVHDAGSVPDRKVGALNIGFAYVEDCDYLLGVDGDAILRRDTVERLLAEIESDRRIGGISAIYTMDYAEGRTAGAKYLISGQRQQFASFNMQNLLRGRNMAVIGGQCSIFSVEALQGVRDAYRQAGPWVADSEVEDSLLSLQLKKLGFATKISATARASVGAMTTLKALDAQQVKWSYGAIDLMWPGQRGNTSGQPFHPNLRLRWMENGSMLLNLVARVGFVLLLVASLSIGAWVFSPWWLVPPVVSVLLNLRVAMSMHDRSWRDILFAALYVPGEVYMWIKLGHFIRAWTKFFSRTEVDNWGAQAAAEQGRGGYAYLQPVLYLLAFTATLVVGWMAAPLLVKESVLWVTWPLLAGVTVMQTLGMAIRLVRRQRGFTV</sequence>
<keyword evidence="5" id="KW-0472">Membrane</keyword>
<evidence type="ECO:0000313" key="8">
    <source>
        <dbReference type="Proteomes" id="UP001164305"/>
    </source>
</evidence>
<keyword evidence="3" id="KW-0808">Transferase</keyword>
<dbReference type="PANTHER" id="PTHR43630">
    <property type="entry name" value="POLY-BETA-1,6-N-ACETYL-D-GLUCOSAMINE SYNTHASE"/>
    <property type="match status" value="1"/>
</dbReference>
<dbReference type="CDD" id="cd06423">
    <property type="entry name" value="CESA_like"/>
    <property type="match status" value="1"/>
</dbReference>
<dbReference type="SUPFAM" id="SSF53448">
    <property type="entry name" value="Nucleotide-diphospho-sugar transferases"/>
    <property type="match status" value="1"/>
</dbReference>
<feature type="compositionally biased region" description="Polar residues" evidence="4">
    <location>
        <begin position="1"/>
        <end position="11"/>
    </location>
</feature>
<feature type="transmembrane region" description="Helical" evidence="5">
    <location>
        <begin position="439"/>
        <end position="460"/>
    </location>
</feature>
<dbReference type="Pfam" id="PF00535">
    <property type="entry name" value="Glycos_transf_2"/>
    <property type="match status" value="1"/>
</dbReference>
<comment type="similarity">
    <text evidence="1">Belongs to the glycosyltransferase 2 family.</text>
</comment>
<reference evidence="7" key="1">
    <citation type="submission" date="2022-10" db="EMBL/GenBank/DDBJ databases">
        <title>Whole-Genome Sequencing of Brachybacterium huguangmaarense BRM-3, Isolated from Betula schmidtii.</title>
        <authorList>
            <person name="Haam D."/>
        </authorList>
    </citation>
    <scope>NUCLEOTIDE SEQUENCE</scope>
    <source>
        <strain evidence="7">BRM-3</strain>
    </source>
</reference>
<dbReference type="PANTHER" id="PTHR43630:SF1">
    <property type="entry name" value="POLY-BETA-1,6-N-ACETYL-D-GLUCOSAMINE SYNTHASE"/>
    <property type="match status" value="1"/>
</dbReference>
<keyword evidence="2" id="KW-0328">Glycosyltransferase</keyword>
<dbReference type="RefSeq" id="WP_263593384.1">
    <property type="nucleotide sequence ID" value="NZ_CP107020.1"/>
</dbReference>
<evidence type="ECO:0000259" key="6">
    <source>
        <dbReference type="Pfam" id="PF00535"/>
    </source>
</evidence>
<gene>
    <name evidence="7" type="ORF">BRM3_11150</name>
</gene>
<dbReference type="InterPro" id="IPR029044">
    <property type="entry name" value="Nucleotide-diphossugar_trans"/>
</dbReference>
<dbReference type="Gene3D" id="3.90.550.10">
    <property type="entry name" value="Spore Coat Polysaccharide Biosynthesis Protein SpsA, Chain A"/>
    <property type="match status" value="1"/>
</dbReference>
<evidence type="ECO:0000256" key="3">
    <source>
        <dbReference type="ARBA" id="ARBA00022679"/>
    </source>
</evidence>
<keyword evidence="5" id="KW-1133">Transmembrane helix</keyword>
<feature type="transmembrane region" description="Helical" evidence="5">
    <location>
        <begin position="466"/>
        <end position="488"/>
    </location>
</feature>
<feature type="region of interest" description="Disordered" evidence="4">
    <location>
        <begin position="1"/>
        <end position="24"/>
    </location>
</feature>
<dbReference type="InterPro" id="IPR001173">
    <property type="entry name" value="Glyco_trans_2-like"/>
</dbReference>
<feature type="domain" description="Glycosyltransferase 2-like" evidence="6">
    <location>
        <begin position="56"/>
        <end position="234"/>
    </location>
</feature>
<evidence type="ECO:0000256" key="5">
    <source>
        <dbReference type="SAM" id="Phobius"/>
    </source>
</evidence>
<evidence type="ECO:0000256" key="1">
    <source>
        <dbReference type="ARBA" id="ARBA00006739"/>
    </source>
</evidence>
<protein>
    <submittedName>
        <fullName evidence="7">Glycosyltransferase family 2 protein</fullName>
    </submittedName>
</protein>
<feature type="transmembrane region" description="Helical" evidence="5">
    <location>
        <begin position="330"/>
        <end position="351"/>
    </location>
</feature>
<dbReference type="EMBL" id="CP107020">
    <property type="protein sequence ID" value="UYG16171.1"/>
    <property type="molecule type" value="Genomic_DNA"/>
</dbReference>
<evidence type="ECO:0000313" key="7">
    <source>
        <dbReference type="EMBL" id="UYG16171.1"/>
    </source>
</evidence>
<name>A0ABY6G0L1_9MICO</name>